<evidence type="ECO:0000313" key="3">
    <source>
        <dbReference type="EMBL" id="RCH85343.1"/>
    </source>
</evidence>
<comment type="caution">
    <text evidence="3">The sequence shown here is derived from an EMBL/GenBank/DDBJ whole genome shotgun (WGS) entry which is preliminary data.</text>
</comment>
<dbReference type="InterPro" id="IPR036514">
    <property type="entry name" value="SGNH_hydro_sf"/>
</dbReference>
<keyword evidence="4" id="KW-1185">Reference proteome</keyword>
<dbReference type="AlphaFoldDB" id="A0A367J5Z2"/>
<dbReference type="InterPro" id="IPR052940">
    <property type="entry name" value="Carb_Esterase_6"/>
</dbReference>
<accession>A0A367J5Z2</accession>
<dbReference type="Gene3D" id="3.40.50.1110">
    <property type="entry name" value="SGNH hydrolase"/>
    <property type="match status" value="1"/>
</dbReference>
<dbReference type="PANTHER" id="PTHR31988">
    <property type="entry name" value="ESTERASE, PUTATIVE (DUF303)-RELATED"/>
    <property type="match status" value="1"/>
</dbReference>
<name>A0A367J5Z2_RHIAZ</name>
<dbReference type="InterPro" id="IPR005181">
    <property type="entry name" value="SASA"/>
</dbReference>
<dbReference type="PANTHER" id="PTHR31988:SF19">
    <property type="entry name" value="9-O-ACETYL-N-ACETYLNEURAMINIC ACID DEACETYLASE-RELATED"/>
    <property type="match status" value="1"/>
</dbReference>
<evidence type="ECO:0000256" key="1">
    <source>
        <dbReference type="ARBA" id="ARBA00022801"/>
    </source>
</evidence>
<keyword evidence="1" id="KW-0378">Hydrolase</keyword>
<sequence>MSYTYTHVSPFQVLQRDPTTNSAQVIIDNKTVDLPVGGPYTINDCHNVFVGDIWIMAGQSNMRGHGFLKNPFTQQPLHLPSLPHVCLYDSTEHWRKASEPIHQLSASPRAVHHTLPDPTVANPQLLQFRGASLGLAFAQEYQKLNDNIPVGLVACAHGNTSLHDWQRPAEINQDTVQTTLYGAMIDKIRAVGNHIAGVLWYQGESDAVSLELSKTYEERFQLWLDLLRSDTRSDLPIAFVQIGAHRIDREEAVKGWRNVQDYQRKLFGYKSITAGVASLDCSLDDRVHLSASGLQTVGRRLARAAIQAMQKKAELATPICESATYEQIDLISTSVCSIRLSFSQMDDEWDDQKSVQGFEIENCTNGTCIIDAKIEGKDIRLYLSHKPTVTGVMYVTYGMSPQLSPNLVTKRGSALPAFKGLAVSNNK</sequence>
<feature type="domain" description="Sialate O-acetylesterase" evidence="2">
    <location>
        <begin position="51"/>
        <end position="307"/>
    </location>
</feature>
<proteinExistence type="predicted"/>
<evidence type="ECO:0000313" key="4">
    <source>
        <dbReference type="Proteomes" id="UP000252139"/>
    </source>
</evidence>
<dbReference type="SUPFAM" id="SSF52266">
    <property type="entry name" value="SGNH hydrolase"/>
    <property type="match status" value="1"/>
</dbReference>
<dbReference type="OrthoDB" id="42638at2759"/>
<dbReference type="Pfam" id="PF03629">
    <property type="entry name" value="SASA"/>
    <property type="match status" value="1"/>
</dbReference>
<organism evidence="3 4">
    <name type="scientific">Rhizopus azygosporus</name>
    <name type="common">Rhizopus microsporus var. azygosporus</name>
    <dbReference type="NCBI Taxonomy" id="86630"/>
    <lineage>
        <taxon>Eukaryota</taxon>
        <taxon>Fungi</taxon>
        <taxon>Fungi incertae sedis</taxon>
        <taxon>Mucoromycota</taxon>
        <taxon>Mucoromycotina</taxon>
        <taxon>Mucoromycetes</taxon>
        <taxon>Mucorales</taxon>
        <taxon>Mucorineae</taxon>
        <taxon>Rhizopodaceae</taxon>
        <taxon>Rhizopus</taxon>
    </lineage>
</organism>
<protein>
    <recommendedName>
        <fullName evidence="2">Sialate O-acetylesterase domain-containing protein</fullName>
    </recommendedName>
</protein>
<reference evidence="3 4" key="1">
    <citation type="journal article" date="2018" name="G3 (Bethesda)">
        <title>Phylogenetic and Phylogenomic Definition of Rhizopus Species.</title>
        <authorList>
            <person name="Gryganskyi A.P."/>
            <person name="Golan J."/>
            <person name="Dolatabadi S."/>
            <person name="Mondo S."/>
            <person name="Robb S."/>
            <person name="Idnurm A."/>
            <person name="Muszewska A."/>
            <person name="Steczkiewicz K."/>
            <person name="Masonjones S."/>
            <person name="Liao H.L."/>
            <person name="Gajdeczka M.T."/>
            <person name="Anike F."/>
            <person name="Vuek A."/>
            <person name="Anishchenko I.M."/>
            <person name="Voigt K."/>
            <person name="de Hoog G.S."/>
            <person name="Smith M.E."/>
            <person name="Heitman J."/>
            <person name="Vilgalys R."/>
            <person name="Stajich J.E."/>
        </authorList>
    </citation>
    <scope>NUCLEOTIDE SEQUENCE [LARGE SCALE GENOMIC DNA]</scope>
    <source>
        <strain evidence="3 4">CBS 357.93</strain>
    </source>
</reference>
<evidence type="ECO:0000259" key="2">
    <source>
        <dbReference type="Pfam" id="PF03629"/>
    </source>
</evidence>
<gene>
    <name evidence="3" type="ORF">CU097_005855</name>
</gene>
<dbReference type="GO" id="GO:0016787">
    <property type="term" value="F:hydrolase activity"/>
    <property type="evidence" value="ECO:0007669"/>
    <property type="project" value="UniProtKB-KW"/>
</dbReference>
<dbReference type="Proteomes" id="UP000252139">
    <property type="component" value="Unassembled WGS sequence"/>
</dbReference>
<dbReference type="EMBL" id="PJQL01002122">
    <property type="protein sequence ID" value="RCH85343.1"/>
    <property type="molecule type" value="Genomic_DNA"/>
</dbReference>